<feature type="binding site" evidence="28">
    <location>
        <position position="175"/>
    </location>
    <ligand>
        <name>Mg(2+)</name>
        <dbReference type="ChEBI" id="CHEBI:18420"/>
    </ligand>
</feature>
<keyword evidence="16" id="KW-1015">Disulfide bond</keyword>
<keyword evidence="6" id="KW-0597">Phosphoprotein</keyword>
<evidence type="ECO:0000256" key="24">
    <source>
        <dbReference type="ARBA" id="ARBA00048929"/>
    </source>
</evidence>
<evidence type="ECO:0000256" key="12">
    <source>
        <dbReference type="ARBA" id="ARBA00022833"/>
    </source>
</evidence>
<evidence type="ECO:0000256" key="26">
    <source>
        <dbReference type="ARBA" id="ARBA00049526"/>
    </source>
</evidence>
<keyword evidence="8" id="KW-0336">GPI-anchor</keyword>
<dbReference type="GO" id="GO:0046872">
    <property type="term" value="F:metal ion binding"/>
    <property type="evidence" value="ECO:0007669"/>
    <property type="project" value="UniProtKB-KW"/>
</dbReference>
<evidence type="ECO:0000256" key="25">
    <source>
        <dbReference type="ARBA" id="ARBA00049444"/>
    </source>
</evidence>
<dbReference type="AlphaFoldDB" id="A0AA88YTP4"/>
<evidence type="ECO:0000256" key="21">
    <source>
        <dbReference type="ARBA" id="ARBA00037828"/>
    </source>
</evidence>
<feature type="binding site" evidence="28">
    <location>
        <position position="173"/>
    </location>
    <ligand>
        <name>Mg(2+)</name>
        <dbReference type="ChEBI" id="CHEBI:18420"/>
    </ligand>
</feature>
<sequence length="529" mass="59345">LLENCKTNDLTSRNTVFLFLGPAISEISEDPRKWWTEAQEQLRDSLSQKINTNKAKNVILFIGDGMGVSTVTAARILKGQLRNRSGEESILEFEKFPYVALSKTYVTDRQVSDSAATATAILSGIKTKWQHIGVDGTNGSEDCSVDARIETILDWSQTEGKSTGIVTNSRITHATPAALYAHVPNRNWESDTSLPNSTKCRDIAYQLIHENNDIQVLFGGGRSKFLPDTEADIEKGGSTQKYHRRDGLNLIHNWETIIQKRGGRYKFLCNNTDFDTLDPNNVDYVLGLFESNHMQYELERDRGPSGEPSLEQMTKKAIQILQRNNNGFFLLVEGGRIDHAHHDSKAKKALYETLALDEAIKTAVELTKEEETLIVVTADHSHVFNIAGYPNRGNDILGIVDPPKKWYPMDNKPYTTLLYANGPGWSEVRQDPRTVDTTDDNYIQISAVPLSQETHGGEDVAIYARGPMSHLFHGVKEQHYIAHVMAYASCVGANQNHCKGITNSSYKITNTKFNLFGLFIMFLYKTLIH</sequence>
<keyword evidence="9 28" id="KW-0479">Metal-binding</keyword>
<comment type="catalytic activity">
    <reaction evidence="25">
        <text>pyridoxal 5'-phosphate + H2O = pyridoxal + phosphate</text>
        <dbReference type="Rhea" id="RHEA:20533"/>
        <dbReference type="ChEBI" id="CHEBI:15377"/>
        <dbReference type="ChEBI" id="CHEBI:17310"/>
        <dbReference type="ChEBI" id="CHEBI:43474"/>
        <dbReference type="ChEBI" id="CHEBI:597326"/>
    </reaction>
    <physiologicalReaction direction="left-to-right" evidence="25">
        <dbReference type="Rhea" id="RHEA:20534"/>
    </physiologicalReaction>
</comment>
<comment type="subcellular location">
    <subcellularLocation>
        <location evidence="2">Cell membrane</location>
        <topology evidence="2">Lipid-anchor</topology>
        <topology evidence="2">GPI-anchor</topology>
    </subcellularLocation>
    <subcellularLocation>
        <location evidence="21">Extracellular vesicle membrane</location>
        <topology evidence="21">Lipid-anchor</topology>
        <topology evidence="21">GPI-anchor</topology>
    </subcellularLocation>
</comment>
<keyword evidence="12 28" id="KW-0862">Zinc</keyword>
<keyword evidence="7" id="KW-0091">Biomineralization</keyword>
<feature type="binding site" evidence="28">
    <location>
        <position position="333"/>
    </location>
    <ligand>
        <name>Mg(2+)</name>
        <dbReference type="ChEBI" id="CHEBI:18420"/>
    </ligand>
</feature>
<dbReference type="GO" id="GO:0098552">
    <property type="term" value="C:side of membrane"/>
    <property type="evidence" value="ECO:0007669"/>
    <property type="project" value="UniProtKB-KW"/>
</dbReference>
<evidence type="ECO:0000256" key="7">
    <source>
        <dbReference type="ARBA" id="ARBA00022591"/>
    </source>
</evidence>
<dbReference type="EC" id="3.1.3.1" evidence="30"/>
<comment type="cofactor">
    <cofactor evidence="28">
        <name>Zn(2+)</name>
        <dbReference type="ChEBI" id="CHEBI:29105"/>
    </cofactor>
    <text evidence="28">Binds 2 Zn(2+) ions.</text>
</comment>
<evidence type="ECO:0000256" key="6">
    <source>
        <dbReference type="ARBA" id="ARBA00022553"/>
    </source>
</evidence>
<evidence type="ECO:0000256" key="28">
    <source>
        <dbReference type="PIRSR" id="PIRSR601952-2"/>
    </source>
</evidence>
<dbReference type="PROSITE" id="PS00123">
    <property type="entry name" value="ALKALINE_PHOSPHATASE"/>
    <property type="match status" value="1"/>
</dbReference>
<evidence type="ECO:0000256" key="30">
    <source>
        <dbReference type="RuleBase" id="RU003947"/>
    </source>
</evidence>
<comment type="catalytic activity">
    <reaction evidence="20">
        <text>AMP + H2O = adenosine + phosphate</text>
        <dbReference type="Rhea" id="RHEA:29375"/>
        <dbReference type="ChEBI" id="CHEBI:15377"/>
        <dbReference type="ChEBI" id="CHEBI:16335"/>
        <dbReference type="ChEBI" id="CHEBI:43474"/>
        <dbReference type="ChEBI" id="CHEBI:456215"/>
    </reaction>
    <physiologicalReaction direction="left-to-right" evidence="20">
        <dbReference type="Rhea" id="RHEA:29376"/>
    </physiologicalReaction>
</comment>
<dbReference type="SUPFAM" id="SSF53649">
    <property type="entry name" value="Alkaline phosphatase-like"/>
    <property type="match status" value="1"/>
</dbReference>
<keyword evidence="15" id="KW-0472">Membrane</keyword>
<feature type="binding site" evidence="28">
    <location>
        <position position="64"/>
    </location>
    <ligand>
        <name>Zn(2+)</name>
        <dbReference type="ChEBI" id="CHEBI:29105"/>
        <label>2</label>
    </ligand>
</feature>
<dbReference type="Pfam" id="PF00245">
    <property type="entry name" value="Alk_phosphatase"/>
    <property type="match status" value="1"/>
</dbReference>
<feature type="binding site" evidence="28">
    <location>
        <position position="380"/>
    </location>
    <ligand>
        <name>Zn(2+)</name>
        <dbReference type="ChEBI" id="CHEBI:29105"/>
        <label>2</label>
    </ligand>
</feature>
<evidence type="ECO:0000256" key="2">
    <source>
        <dbReference type="ARBA" id="ARBA00004609"/>
    </source>
</evidence>
<dbReference type="EMBL" id="VSWD01000004">
    <property type="protein sequence ID" value="KAK3105118.1"/>
    <property type="molecule type" value="Genomic_DNA"/>
</dbReference>
<dbReference type="InterPro" id="IPR001952">
    <property type="entry name" value="Alkaline_phosphatase"/>
</dbReference>
<dbReference type="Proteomes" id="UP001186944">
    <property type="component" value="Unassembled WGS sequence"/>
</dbReference>
<feature type="binding site" evidence="28">
    <location>
        <position position="64"/>
    </location>
    <ligand>
        <name>Mg(2+)</name>
        <dbReference type="ChEBI" id="CHEBI:18420"/>
    </ligand>
</feature>
<dbReference type="PANTHER" id="PTHR11596">
    <property type="entry name" value="ALKALINE PHOSPHATASE"/>
    <property type="match status" value="1"/>
</dbReference>
<evidence type="ECO:0000256" key="23">
    <source>
        <dbReference type="ARBA" id="ARBA00048778"/>
    </source>
</evidence>
<evidence type="ECO:0000256" key="16">
    <source>
        <dbReference type="ARBA" id="ARBA00023157"/>
    </source>
</evidence>
<feature type="non-terminal residue" evidence="31">
    <location>
        <position position="1"/>
    </location>
</feature>
<feature type="active site" description="Phosphoserine intermediate" evidence="27">
    <location>
        <position position="114"/>
    </location>
</feature>
<keyword evidence="13" id="KW-0106">Calcium</keyword>
<dbReference type="SMART" id="SM00098">
    <property type="entry name" value="alkPPc"/>
    <property type="match status" value="1"/>
</dbReference>
<dbReference type="InterPro" id="IPR017850">
    <property type="entry name" value="Alkaline_phosphatase_core_sf"/>
</dbReference>
<dbReference type="GO" id="GO:0005886">
    <property type="term" value="C:plasma membrane"/>
    <property type="evidence" value="ECO:0007669"/>
    <property type="project" value="UniProtKB-SubCell"/>
</dbReference>
<evidence type="ECO:0000256" key="3">
    <source>
        <dbReference type="ARBA" id="ARBA00005984"/>
    </source>
</evidence>
<comment type="subunit">
    <text evidence="4">Homodimer.</text>
</comment>
<comment type="catalytic activity">
    <reaction evidence="24">
        <text>phosphoethanolamine + H2O = ethanolamine + phosphate</text>
        <dbReference type="Rhea" id="RHEA:16089"/>
        <dbReference type="ChEBI" id="CHEBI:15377"/>
        <dbReference type="ChEBI" id="CHEBI:43474"/>
        <dbReference type="ChEBI" id="CHEBI:57603"/>
        <dbReference type="ChEBI" id="CHEBI:58190"/>
    </reaction>
    <physiologicalReaction direction="left-to-right" evidence="24">
        <dbReference type="Rhea" id="RHEA:16090"/>
    </physiologicalReaction>
</comment>
<reference evidence="31" key="1">
    <citation type="submission" date="2019-08" db="EMBL/GenBank/DDBJ databases">
        <title>The improved chromosome-level genome for the pearl oyster Pinctada fucata martensii using PacBio sequencing and Hi-C.</title>
        <authorList>
            <person name="Zheng Z."/>
        </authorList>
    </citation>
    <scope>NUCLEOTIDE SEQUENCE</scope>
    <source>
        <strain evidence="31">ZZ-2019</strain>
        <tissue evidence="31">Adductor muscle</tissue>
    </source>
</reference>
<evidence type="ECO:0000256" key="29">
    <source>
        <dbReference type="RuleBase" id="RU003946"/>
    </source>
</evidence>
<proteinExistence type="inferred from homology"/>
<feature type="binding site" evidence="28">
    <location>
        <position position="379"/>
    </location>
    <ligand>
        <name>Zn(2+)</name>
        <dbReference type="ChEBI" id="CHEBI:29105"/>
        <label>2</label>
    </ligand>
</feature>
<evidence type="ECO:0000256" key="4">
    <source>
        <dbReference type="ARBA" id="ARBA00011738"/>
    </source>
</evidence>
<comment type="catalytic activity">
    <reaction evidence="19">
        <text>a phosphate monoester + H2O = an alcohol + phosphate</text>
        <dbReference type="Rhea" id="RHEA:15017"/>
        <dbReference type="ChEBI" id="CHEBI:15377"/>
        <dbReference type="ChEBI" id="CHEBI:30879"/>
        <dbReference type="ChEBI" id="CHEBI:43474"/>
        <dbReference type="ChEBI" id="CHEBI:67140"/>
        <dbReference type="EC" id="3.1.3.1"/>
    </reaction>
    <physiologicalReaction direction="left-to-right" evidence="19">
        <dbReference type="Rhea" id="RHEA:15018"/>
    </physiologicalReaction>
</comment>
<dbReference type="GO" id="GO:0031214">
    <property type="term" value="P:biomineral tissue development"/>
    <property type="evidence" value="ECO:0007669"/>
    <property type="project" value="UniProtKB-KW"/>
</dbReference>
<evidence type="ECO:0000256" key="18">
    <source>
        <dbReference type="ARBA" id="ARBA00023288"/>
    </source>
</evidence>
<comment type="similarity">
    <text evidence="3 29">Belongs to the alkaline phosphatase family.</text>
</comment>
<feature type="binding site" evidence="28">
    <location>
        <position position="455"/>
    </location>
    <ligand>
        <name>Zn(2+)</name>
        <dbReference type="ChEBI" id="CHEBI:29105"/>
        <label>2</label>
    </ligand>
</feature>
<dbReference type="CDD" id="cd16012">
    <property type="entry name" value="ALP"/>
    <property type="match status" value="1"/>
</dbReference>
<evidence type="ECO:0000256" key="27">
    <source>
        <dbReference type="PIRSR" id="PIRSR601952-1"/>
    </source>
</evidence>
<keyword evidence="17" id="KW-0325">Glycoprotein</keyword>
<dbReference type="FunFam" id="3.40.720.10:FF:000008">
    <property type="entry name" value="Alkaline phosphatase"/>
    <property type="match status" value="1"/>
</dbReference>
<evidence type="ECO:0000256" key="9">
    <source>
        <dbReference type="ARBA" id="ARBA00022723"/>
    </source>
</evidence>
<evidence type="ECO:0000256" key="1">
    <source>
        <dbReference type="ARBA" id="ARBA00001913"/>
    </source>
</evidence>
<dbReference type="PRINTS" id="PR00113">
    <property type="entry name" value="ALKPHPHTASE"/>
</dbReference>
<evidence type="ECO:0000313" key="31">
    <source>
        <dbReference type="EMBL" id="KAK3105118.1"/>
    </source>
</evidence>
<organism evidence="31 32">
    <name type="scientific">Pinctada imbricata</name>
    <name type="common">Atlantic pearl-oyster</name>
    <name type="synonym">Pinctada martensii</name>
    <dbReference type="NCBI Taxonomy" id="66713"/>
    <lineage>
        <taxon>Eukaryota</taxon>
        <taxon>Metazoa</taxon>
        <taxon>Spiralia</taxon>
        <taxon>Lophotrochozoa</taxon>
        <taxon>Mollusca</taxon>
        <taxon>Bivalvia</taxon>
        <taxon>Autobranchia</taxon>
        <taxon>Pteriomorphia</taxon>
        <taxon>Pterioida</taxon>
        <taxon>Pterioidea</taxon>
        <taxon>Pteriidae</taxon>
        <taxon>Pinctada</taxon>
    </lineage>
</organism>
<accession>A0AA88YTP4</accession>
<evidence type="ECO:0000256" key="11">
    <source>
        <dbReference type="ARBA" id="ARBA00022801"/>
    </source>
</evidence>
<evidence type="ECO:0000256" key="10">
    <source>
        <dbReference type="ARBA" id="ARBA00022729"/>
    </source>
</evidence>
<evidence type="ECO:0000256" key="14">
    <source>
        <dbReference type="ARBA" id="ARBA00022842"/>
    </source>
</evidence>
<dbReference type="GO" id="GO:0004035">
    <property type="term" value="F:alkaline phosphatase activity"/>
    <property type="evidence" value="ECO:0007669"/>
    <property type="project" value="UniProtKB-EC"/>
</dbReference>
<comment type="catalytic activity">
    <reaction evidence="22">
        <text>diphosphate + H2O = 2 phosphate + H(+)</text>
        <dbReference type="Rhea" id="RHEA:24576"/>
        <dbReference type="ChEBI" id="CHEBI:15377"/>
        <dbReference type="ChEBI" id="CHEBI:15378"/>
        <dbReference type="ChEBI" id="CHEBI:33019"/>
        <dbReference type="ChEBI" id="CHEBI:43474"/>
    </reaction>
    <physiologicalReaction direction="left-to-right" evidence="22">
        <dbReference type="Rhea" id="RHEA:24577"/>
    </physiologicalReaction>
</comment>
<evidence type="ECO:0000256" key="17">
    <source>
        <dbReference type="ARBA" id="ARBA00023180"/>
    </source>
</evidence>
<comment type="catalytic activity">
    <reaction evidence="26">
        <text>ADP + H2O = AMP + phosphate + H(+)</text>
        <dbReference type="Rhea" id="RHEA:61436"/>
        <dbReference type="ChEBI" id="CHEBI:15377"/>
        <dbReference type="ChEBI" id="CHEBI:15378"/>
        <dbReference type="ChEBI" id="CHEBI:43474"/>
        <dbReference type="ChEBI" id="CHEBI:456215"/>
        <dbReference type="ChEBI" id="CHEBI:456216"/>
    </reaction>
    <physiologicalReaction direction="left-to-right" evidence="26">
        <dbReference type="Rhea" id="RHEA:61437"/>
    </physiologicalReaction>
</comment>
<keyword evidence="10" id="KW-0732">Signal</keyword>
<feature type="binding site" evidence="28">
    <location>
        <position position="342"/>
    </location>
    <ligand>
        <name>Zn(2+)</name>
        <dbReference type="ChEBI" id="CHEBI:29105"/>
        <label>2</label>
    </ligand>
</feature>
<comment type="cofactor">
    <cofactor evidence="28">
        <name>Mg(2+)</name>
        <dbReference type="ChEBI" id="CHEBI:18420"/>
    </cofactor>
    <text evidence="28">Binds 1 Mg(2+) ion.</text>
</comment>
<keyword evidence="14 28" id="KW-0460">Magnesium</keyword>
<keyword evidence="5" id="KW-1003">Cell membrane</keyword>
<feature type="binding site" evidence="28">
    <location>
        <position position="338"/>
    </location>
    <ligand>
        <name>Zn(2+)</name>
        <dbReference type="ChEBI" id="CHEBI:29105"/>
        <label>2</label>
    </ligand>
</feature>
<keyword evidence="18" id="KW-0449">Lipoprotein</keyword>
<keyword evidence="32" id="KW-1185">Reference proteome</keyword>
<evidence type="ECO:0000256" key="19">
    <source>
        <dbReference type="ARBA" id="ARBA00036105"/>
    </source>
</evidence>
<name>A0AA88YTP4_PINIB</name>
<comment type="cofactor">
    <cofactor evidence="1">
        <name>Ca(2+)</name>
        <dbReference type="ChEBI" id="CHEBI:29108"/>
    </cofactor>
</comment>
<evidence type="ECO:0000256" key="20">
    <source>
        <dbReference type="ARBA" id="ARBA00036923"/>
    </source>
</evidence>
<evidence type="ECO:0000256" key="5">
    <source>
        <dbReference type="ARBA" id="ARBA00022475"/>
    </source>
</evidence>
<dbReference type="InterPro" id="IPR018299">
    <property type="entry name" value="Alkaline_phosphatase_AS"/>
</dbReference>
<evidence type="ECO:0000256" key="8">
    <source>
        <dbReference type="ARBA" id="ARBA00022622"/>
    </source>
</evidence>
<keyword evidence="11 30" id="KW-0378">Hydrolase</keyword>
<dbReference type="PANTHER" id="PTHR11596:SF74">
    <property type="entry name" value="ALKALINE PHOSPHATASE, TISSUE-NONSPECIFIC ISOZYME"/>
    <property type="match status" value="1"/>
</dbReference>
<evidence type="ECO:0000313" key="32">
    <source>
        <dbReference type="Proteomes" id="UP001186944"/>
    </source>
</evidence>
<gene>
    <name evidence="31" type="ORF">FSP39_017614</name>
</gene>
<comment type="catalytic activity">
    <reaction evidence="23">
        <text>ATP + H2O = ADP + phosphate + H(+)</text>
        <dbReference type="Rhea" id="RHEA:13065"/>
        <dbReference type="ChEBI" id="CHEBI:15377"/>
        <dbReference type="ChEBI" id="CHEBI:15378"/>
        <dbReference type="ChEBI" id="CHEBI:30616"/>
        <dbReference type="ChEBI" id="CHEBI:43474"/>
        <dbReference type="ChEBI" id="CHEBI:456216"/>
    </reaction>
    <physiologicalReaction direction="left-to-right" evidence="23">
        <dbReference type="Rhea" id="RHEA:13066"/>
    </physiologicalReaction>
</comment>
<evidence type="ECO:0000256" key="22">
    <source>
        <dbReference type="ARBA" id="ARBA00048097"/>
    </source>
</evidence>
<evidence type="ECO:0000256" key="13">
    <source>
        <dbReference type="ARBA" id="ARBA00022837"/>
    </source>
</evidence>
<dbReference type="Gene3D" id="3.40.720.10">
    <property type="entry name" value="Alkaline Phosphatase, subunit A"/>
    <property type="match status" value="1"/>
</dbReference>
<protein>
    <recommendedName>
        <fullName evidence="30">Alkaline phosphatase</fullName>
        <ecNumber evidence="30">3.1.3.1</ecNumber>
    </recommendedName>
</protein>
<evidence type="ECO:0000256" key="15">
    <source>
        <dbReference type="ARBA" id="ARBA00023136"/>
    </source>
</evidence>
<comment type="caution">
    <text evidence="31">The sequence shown here is derived from an EMBL/GenBank/DDBJ whole genome shotgun (WGS) entry which is preliminary data.</text>
</comment>